<dbReference type="PATRIC" id="fig|1246955.3.peg.544"/>
<dbReference type="Proteomes" id="UP000010466">
    <property type="component" value="Chromosome"/>
</dbReference>
<gene>
    <name evidence="1" type="primary">MCYN0602</name>
    <name evidence="1" type="ordered locus">MCYN_0602</name>
</gene>
<evidence type="ECO:0000313" key="1">
    <source>
        <dbReference type="EMBL" id="CCP24334.1"/>
    </source>
</evidence>
<protein>
    <submittedName>
        <fullName evidence="1">Uncharacterized protein</fullName>
    </submittedName>
</protein>
<dbReference type="EMBL" id="HF559394">
    <property type="protein sequence ID" value="CCP24334.1"/>
    <property type="molecule type" value="Genomic_DNA"/>
</dbReference>
<proteinExistence type="predicted"/>
<evidence type="ECO:0000313" key="2">
    <source>
        <dbReference type="Proteomes" id="UP000010466"/>
    </source>
</evidence>
<reference evidence="2" key="1">
    <citation type="journal article" date="2013" name="Genome Announc.">
        <title>Complete genome sequence of Mycoplasma cynos strain C142.</title>
        <authorList>
            <person name="Walker C.A."/>
            <person name="Mannering S.A."/>
            <person name="Shields S."/>
            <person name="Blake D.P."/>
            <person name="Brownlie J."/>
        </authorList>
    </citation>
    <scope>NUCLEOTIDE SEQUENCE [LARGE SCALE GENOMIC DNA]</scope>
    <source>
        <strain evidence="2">C142</strain>
    </source>
</reference>
<name>L0RUW8_MYCC1</name>
<dbReference type="STRING" id="1246955.MCYN_0602"/>
<organism evidence="1 2">
    <name type="scientific">Mycoplasmopsis cynos (strain C142)</name>
    <name type="common">Mycoplasma cynos</name>
    <dbReference type="NCBI Taxonomy" id="1246955"/>
    <lineage>
        <taxon>Bacteria</taxon>
        <taxon>Bacillati</taxon>
        <taxon>Mycoplasmatota</taxon>
        <taxon>Mycoplasmoidales</taxon>
        <taxon>Metamycoplasmataceae</taxon>
        <taxon>Mycoplasmopsis</taxon>
    </lineage>
</organism>
<dbReference type="RefSeq" id="WP_015287458.1">
    <property type="nucleotide sequence ID" value="NC_019949.1"/>
</dbReference>
<keyword evidence="2" id="KW-1185">Reference proteome</keyword>
<dbReference type="KEGG" id="mcy:MCYN_0602"/>
<dbReference type="HOGENOM" id="CLU_2718001_0_0_14"/>
<sequence length="72" mass="8778">MNQEQYLEANKIYKYEDIYRIVDLDLKLNSLESKYIYCANDLLDKKDDFVKLLYDNVIWYSKEEIEELINEG</sequence>
<accession>L0RUW8</accession>
<dbReference type="AlphaFoldDB" id="L0RUW8"/>
<dbReference type="GeneID" id="74932170"/>